<dbReference type="KEGG" id="carl:PXC00_04650"/>
<dbReference type="RefSeq" id="WP_275844391.1">
    <property type="nucleotide sequence ID" value="NZ_CP135996.1"/>
</dbReference>
<keyword evidence="2" id="KW-1185">Reference proteome</keyword>
<name>A0AA97H4A0_9FIRM</name>
<dbReference type="AlphaFoldDB" id="A0AA97H4A0"/>
<organism evidence="1 2">
    <name type="scientific">Caproicibacterium argilliputei</name>
    <dbReference type="NCBI Taxonomy" id="3030016"/>
    <lineage>
        <taxon>Bacteria</taxon>
        <taxon>Bacillati</taxon>
        <taxon>Bacillota</taxon>
        <taxon>Clostridia</taxon>
        <taxon>Eubacteriales</taxon>
        <taxon>Oscillospiraceae</taxon>
        <taxon>Caproicibacterium</taxon>
    </lineage>
</organism>
<dbReference type="EMBL" id="CP135996">
    <property type="protein sequence ID" value="WOC33168.1"/>
    <property type="molecule type" value="Genomic_DNA"/>
</dbReference>
<evidence type="ECO:0000313" key="2">
    <source>
        <dbReference type="Proteomes" id="UP001300604"/>
    </source>
</evidence>
<evidence type="ECO:0000313" key="1">
    <source>
        <dbReference type="EMBL" id="WOC33168.1"/>
    </source>
</evidence>
<reference evidence="1" key="1">
    <citation type="submission" date="2023-09" db="EMBL/GenBank/DDBJ databases">
        <authorList>
            <person name="Zeng C."/>
        </authorList>
    </citation>
    <scope>NUCLEOTIDE SEQUENCE</scope>
    <source>
        <strain evidence="1">ZCY20-5</strain>
    </source>
</reference>
<reference evidence="1" key="2">
    <citation type="submission" date="2024-06" db="EMBL/GenBank/DDBJ databases">
        <title>Caproicibacterium argilliputei sp. nov, a novel caproic acid producing anaerobic bacterium isolated from pit mud.</title>
        <authorList>
            <person name="Xia S."/>
        </authorList>
    </citation>
    <scope>NUCLEOTIDE SEQUENCE</scope>
    <source>
        <strain evidence="1">ZCY20-5</strain>
    </source>
</reference>
<proteinExistence type="predicted"/>
<sequence>MQEPEKTAPGSGTERLSAYMKETIHSLALSQNSAEDIARFAENYTRLEQPKKTS</sequence>
<protein>
    <submittedName>
        <fullName evidence="1">Uncharacterized protein</fullName>
    </submittedName>
</protein>
<dbReference type="Proteomes" id="UP001300604">
    <property type="component" value="Chromosome"/>
</dbReference>
<accession>A0AA97H4A0</accession>
<gene>
    <name evidence="1" type="ORF">PXC00_04650</name>
</gene>